<accession>A0A562THQ5</accession>
<dbReference type="Gene3D" id="3.30.420.10">
    <property type="entry name" value="Ribonuclease H-like superfamily/Ribonuclease H"/>
    <property type="match status" value="1"/>
</dbReference>
<feature type="domain" description="Tc1-like transposase DDE" evidence="1">
    <location>
        <begin position="1"/>
        <end position="106"/>
    </location>
</feature>
<dbReference type="GO" id="GO:0003676">
    <property type="term" value="F:nucleic acid binding"/>
    <property type="evidence" value="ECO:0007669"/>
    <property type="project" value="InterPro"/>
</dbReference>
<evidence type="ECO:0000313" key="3">
    <source>
        <dbReference type="Proteomes" id="UP000320593"/>
    </source>
</evidence>
<proteinExistence type="predicted"/>
<comment type="caution">
    <text evidence="2">The sequence shown here is derived from an EMBL/GenBank/DDBJ whole genome shotgun (WGS) entry which is preliminary data.</text>
</comment>
<dbReference type="InterPro" id="IPR036397">
    <property type="entry name" value="RNaseH_sf"/>
</dbReference>
<keyword evidence="3" id="KW-1185">Reference proteome</keyword>
<sequence>MNIHGALNLETFDAPFVEPTTVDGGSATQLLAKIEARNPDKRLIHVIWDNAAYHKGPDVRAFLARPECRIHLIQLPPYCPHLNPIERLWAVMHQFVTHNRHYPTQKLFANAILKFFRETIPTEWKTFRSKVSDNFRVVTHQKFRGLE</sequence>
<reference evidence="2 3" key="1">
    <citation type="submission" date="2019-07" db="EMBL/GenBank/DDBJ databases">
        <title>Genomic Encyclopedia of Archaeal and Bacterial Type Strains, Phase II (KMG-II): from individual species to whole genera.</title>
        <authorList>
            <person name="Goeker M."/>
        </authorList>
    </citation>
    <scope>NUCLEOTIDE SEQUENCE [LARGE SCALE GENOMIC DNA]</scope>
    <source>
        <strain evidence="2 3">ATCC BAA-252</strain>
    </source>
</reference>
<dbReference type="EMBL" id="VLLF01000001">
    <property type="protein sequence ID" value="TWI93177.1"/>
    <property type="molecule type" value="Genomic_DNA"/>
</dbReference>
<dbReference type="AlphaFoldDB" id="A0A562THQ5"/>
<keyword evidence="2" id="KW-0255">Endonuclease</keyword>
<dbReference type="Proteomes" id="UP000320593">
    <property type="component" value="Unassembled WGS sequence"/>
</dbReference>
<keyword evidence="2" id="KW-0540">Nuclease</keyword>
<name>A0A562THQ5_9HYPH</name>
<keyword evidence="2" id="KW-0378">Hydrolase</keyword>
<organism evidence="2 3">
    <name type="scientific">Roseibium hamelinense</name>
    <dbReference type="NCBI Taxonomy" id="150831"/>
    <lineage>
        <taxon>Bacteria</taxon>
        <taxon>Pseudomonadati</taxon>
        <taxon>Pseudomonadota</taxon>
        <taxon>Alphaproteobacteria</taxon>
        <taxon>Hyphomicrobiales</taxon>
        <taxon>Stappiaceae</taxon>
        <taxon>Roseibium</taxon>
    </lineage>
</organism>
<evidence type="ECO:0000259" key="1">
    <source>
        <dbReference type="Pfam" id="PF13358"/>
    </source>
</evidence>
<dbReference type="Pfam" id="PF13358">
    <property type="entry name" value="DDE_3"/>
    <property type="match status" value="1"/>
</dbReference>
<dbReference type="InterPro" id="IPR038717">
    <property type="entry name" value="Tc1-like_DDE_dom"/>
</dbReference>
<evidence type="ECO:0000313" key="2">
    <source>
        <dbReference type="EMBL" id="TWI93177.1"/>
    </source>
</evidence>
<dbReference type="GO" id="GO:0004519">
    <property type="term" value="F:endonuclease activity"/>
    <property type="evidence" value="ECO:0007669"/>
    <property type="project" value="UniProtKB-KW"/>
</dbReference>
<protein>
    <submittedName>
        <fullName evidence="2">DDE superfamily endonuclease</fullName>
    </submittedName>
</protein>
<gene>
    <name evidence="2" type="ORF">JM93_00732</name>
</gene>